<protein>
    <recommendedName>
        <fullName evidence="5">CTLH domain-containing protein</fullName>
    </recommendedName>
</protein>
<dbReference type="Pfam" id="PF23627">
    <property type="entry name" value="LisH_WDR26"/>
    <property type="match status" value="1"/>
</dbReference>
<dbReference type="Pfam" id="PF00400">
    <property type="entry name" value="WD40"/>
    <property type="match status" value="4"/>
</dbReference>
<evidence type="ECO:0000256" key="2">
    <source>
        <dbReference type="ARBA" id="ARBA00022737"/>
    </source>
</evidence>
<keyword evidence="1 3" id="KW-0853">WD repeat</keyword>
<feature type="repeat" description="WD" evidence="3">
    <location>
        <begin position="521"/>
        <end position="553"/>
    </location>
</feature>
<dbReference type="CDD" id="cd00200">
    <property type="entry name" value="WD40"/>
    <property type="match status" value="1"/>
</dbReference>
<evidence type="ECO:0000256" key="3">
    <source>
        <dbReference type="PROSITE-ProRule" id="PRU00221"/>
    </source>
</evidence>
<dbReference type="InterPro" id="IPR036322">
    <property type="entry name" value="WD40_repeat_dom_sf"/>
</dbReference>
<dbReference type="PANTHER" id="PTHR22838:SF0">
    <property type="entry name" value="WD REPEAT-CONTAINING PROTEIN 26"/>
    <property type="match status" value="1"/>
</dbReference>
<name>A0A9P5VPI2_9FUNG</name>
<gene>
    <name evidence="6" type="ORF">BG006_001014</name>
</gene>
<feature type="repeat" description="WD" evidence="3">
    <location>
        <begin position="284"/>
        <end position="325"/>
    </location>
</feature>
<dbReference type="AlphaFoldDB" id="A0A9P5VPI2"/>
<dbReference type="SUPFAM" id="SSF50978">
    <property type="entry name" value="WD40 repeat-like"/>
    <property type="match status" value="1"/>
</dbReference>
<dbReference type="PROSITE" id="PS50896">
    <property type="entry name" value="LISH"/>
    <property type="match status" value="1"/>
</dbReference>
<dbReference type="PROSITE" id="PS50294">
    <property type="entry name" value="WD_REPEATS_REGION"/>
    <property type="match status" value="3"/>
</dbReference>
<sequence>MIPESEKHNTGASSSSRSHGTDTDMAPNTTTLGFDRVEIARLMIQSLKALGYKHSAQTLATEAGCELESQAVAQFRECVLSGAWDTVEQLSEQLDIDPVEGLPTVKFLIREQKFLELLESGHIKSALVVLRSELTPLNKNMERVHTLTSFMMTSGADDLRQRAEWDGSEGTSRRKLLASLQKFISPAVMVPEHRLETLLKQATEQQIKNCFYHDSRSDAPYSLYSDHVCDKVGIPSVTRQVLEGHTNEVWYISFSHDGKYLASTSVDFRVIIWDLETFKAVHTLQGHTGHVSCCSWSPDDSLLVTAGFDKTVKLWDTQTGTLKSNFQKHPDIVTCLGWLPDSNRFISGSEKFMLLMATSGDVLHTWSTPVRDLAITTDGRILVATNLTNIRQISLVDMTEISRFEEMDDITAISLSRDNRHLLVNTTVKPTHLPMQREVHLWDLREGKIKRKYSGYQQGRFVIRPCFGGGGGDGRRQKGLLSEDDLSDESVQYKERFVVSGSEDSKIHLWHRDNGHLVQTFEGHTKAVTCVAWHPTNPTMFASASDDHTIRIWGTPEDAERDMERTKDVDMPAI</sequence>
<evidence type="ECO:0000259" key="5">
    <source>
        <dbReference type="PROSITE" id="PS50897"/>
    </source>
</evidence>
<reference evidence="6" key="1">
    <citation type="journal article" date="2020" name="Fungal Divers.">
        <title>Resolving the Mortierellaceae phylogeny through synthesis of multi-gene phylogenetics and phylogenomics.</title>
        <authorList>
            <person name="Vandepol N."/>
            <person name="Liber J."/>
            <person name="Desiro A."/>
            <person name="Na H."/>
            <person name="Kennedy M."/>
            <person name="Barry K."/>
            <person name="Grigoriev I.V."/>
            <person name="Miller A.N."/>
            <person name="O'Donnell K."/>
            <person name="Stajich J.E."/>
            <person name="Bonito G."/>
        </authorList>
    </citation>
    <scope>NUCLEOTIDE SEQUENCE</scope>
    <source>
        <strain evidence="6">NVP1</strain>
    </source>
</reference>
<proteinExistence type="predicted"/>
<dbReference type="GO" id="GO:0034657">
    <property type="term" value="C:GID complex"/>
    <property type="evidence" value="ECO:0007669"/>
    <property type="project" value="TreeGrafter"/>
</dbReference>
<dbReference type="GO" id="GO:0043161">
    <property type="term" value="P:proteasome-mediated ubiquitin-dependent protein catabolic process"/>
    <property type="evidence" value="ECO:0007669"/>
    <property type="project" value="TreeGrafter"/>
</dbReference>
<dbReference type="PROSITE" id="PS50082">
    <property type="entry name" value="WD_REPEATS_2"/>
    <property type="match status" value="3"/>
</dbReference>
<keyword evidence="2" id="KW-0677">Repeat</keyword>
<organism evidence="6 7">
    <name type="scientific">Podila minutissima</name>
    <dbReference type="NCBI Taxonomy" id="64525"/>
    <lineage>
        <taxon>Eukaryota</taxon>
        <taxon>Fungi</taxon>
        <taxon>Fungi incertae sedis</taxon>
        <taxon>Mucoromycota</taxon>
        <taxon>Mortierellomycotina</taxon>
        <taxon>Mortierellomycetes</taxon>
        <taxon>Mortierellales</taxon>
        <taxon>Mortierellaceae</taxon>
        <taxon>Podila</taxon>
    </lineage>
</organism>
<dbReference type="InterPro" id="IPR015943">
    <property type="entry name" value="WD40/YVTN_repeat-like_dom_sf"/>
</dbReference>
<keyword evidence="7" id="KW-1185">Reference proteome</keyword>
<feature type="repeat" description="WD" evidence="3">
    <location>
        <begin position="242"/>
        <end position="283"/>
    </location>
</feature>
<dbReference type="InterPro" id="IPR051350">
    <property type="entry name" value="WD_repeat-ST_regulator"/>
</dbReference>
<evidence type="ECO:0000313" key="7">
    <source>
        <dbReference type="Proteomes" id="UP000696485"/>
    </source>
</evidence>
<dbReference type="SMART" id="SM00668">
    <property type="entry name" value="CTLH"/>
    <property type="match status" value="1"/>
</dbReference>
<feature type="domain" description="CTLH" evidence="5">
    <location>
        <begin position="68"/>
        <end position="125"/>
    </location>
</feature>
<dbReference type="InterPro" id="IPR001680">
    <property type="entry name" value="WD40_rpt"/>
</dbReference>
<feature type="region of interest" description="Disordered" evidence="4">
    <location>
        <begin position="1"/>
        <end position="29"/>
    </location>
</feature>
<dbReference type="Gene3D" id="2.130.10.10">
    <property type="entry name" value="YVTN repeat-like/Quinoprotein amine dehydrogenase"/>
    <property type="match status" value="2"/>
</dbReference>
<dbReference type="InterPro" id="IPR006595">
    <property type="entry name" value="CTLH_C"/>
</dbReference>
<dbReference type="Proteomes" id="UP000696485">
    <property type="component" value="Unassembled WGS sequence"/>
</dbReference>
<dbReference type="PANTHER" id="PTHR22838">
    <property type="entry name" value="WD REPEAT PROTEIN 26-RELATED"/>
    <property type="match status" value="1"/>
</dbReference>
<dbReference type="InterPro" id="IPR006594">
    <property type="entry name" value="LisH"/>
</dbReference>
<comment type="caution">
    <text evidence="6">The sequence shown here is derived from an EMBL/GenBank/DDBJ whole genome shotgun (WGS) entry which is preliminary data.</text>
</comment>
<dbReference type="InterPro" id="IPR019775">
    <property type="entry name" value="WD40_repeat_CS"/>
</dbReference>
<dbReference type="SMART" id="SM00320">
    <property type="entry name" value="WD40"/>
    <property type="match status" value="6"/>
</dbReference>
<accession>A0A9P5VPI2</accession>
<dbReference type="EMBL" id="JAAAUY010000119">
    <property type="protein sequence ID" value="KAF9335025.1"/>
    <property type="molecule type" value="Genomic_DNA"/>
</dbReference>
<evidence type="ECO:0000256" key="4">
    <source>
        <dbReference type="SAM" id="MobiDB-lite"/>
    </source>
</evidence>
<dbReference type="PRINTS" id="PR00320">
    <property type="entry name" value="GPROTEINBRPT"/>
</dbReference>
<dbReference type="PROSITE" id="PS00678">
    <property type="entry name" value="WD_REPEATS_1"/>
    <property type="match status" value="2"/>
</dbReference>
<dbReference type="InterPro" id="IPR020472">
    <property type="entry name" value="WD40_PAC1"/>
</dbReference>
<dbReference type="PROSITE" id="PS50897">
    <property type="entry name" value="CTLH"/>
    <property type="match status" value="1"/>
</dbReference>
<evidence type="ECO:0000256" key="1">
    <source>
        <dbReference type="ARBA" id="ARBA00022574"/>
    </source>
</evidence>
<evidence type="ECO:0000313" key="6">
    <source>
        <dbReference type="EMBL" id="KAF9335025.1"/>
    </source>
</evidence>